<proteinExistence type="predicted"/>
<dbReference type="EMBL" id="HBGY01013121">
    <property type="protein sequence ID" value="CAD9574175.1"/>
    <property type="molecule type" value="Transcribed_RNA"/>
</dbReference>
<name>A0A7S2KE14_9STRA</name>
<organism evidence="1">
    <name type="scientific">Leptocylindrus danicus</name>
    <dbReference type="NCBI Taxonomy" id="163516"/>
    <lineage>
        <taxon>Eukaryota</taxon>
        <taxon>Sar</taxon>
        <taxon>Stramenopiles</taxon>
        <taxon>Ochrophyta</taxon>
        <taxon>Bacillariophyta</taxon>
        <taxon>Coscinodiscophyceae</taxon>
        <taxon>Chaetocerotophycidae</taxon>
        <taxon>Leptocylindrales</taxon>
        <taxon>Leptocylindraceae</taxon>
        <taxon>Leptocylindrus</taxon>
    </lineage>
</organism>
<gene>
    <name evidence="1" type="ORF">LDAN0321_LOCUS8413</name>
</gene>
<accession>A0A7S2KE14</accession>
<sequence>MPSAIRRLVSPSPNHDLMLLLNAYECVVSAPNQVTPQSVSVVHRMTANDPTCTITPFSEGLKCSKYRMNRVRQEMISRIESLILKRMNTKKANMMARRLECELYRRADSFDAYQDTKTLKRRVKILALEIGNRKSNQS</sequence>
<evidence type="ECO:0000313" key="1">
    <source>
        <dbReference type="EMBL" id="CAD9574175.1"/>
    </source>
</evidence>
<dbReference type="AlphaFoldDB" id="A0A7S2KE14"/>
<protein>
    <submittedName>
        <fullName evidence="1">Uncharacterized protein</fullName>
    </submittedName>
</protein>
<reference evidence="1" key="1">
    <citation type="submission" date="2021-01" db="EMBL/GenBank/DDBJ databases">
        <authorList>
            <person name="Corre E."/>
            <person name="Pelletier E."/>
            <person name="Niang G."/>
            <person name="Scheremetjew M."/>
            <person name="Finn R."/>
            <person name="Kale V."/>
            <person name="Holt S."/>
            <person name="Cochrane G."/>
            <person name="Meng A."/>
            <person name="Brown T."/>
            <person name="Cohen L."/>
        </authorList>
    </citation>
    <scope>NUCLEOTIDE SEQUENCE</scope>
    <source>
        <strain evidence="1">B650</strain>
    </source>
</reference>